<evidence type="ECO:0000259" key="1">
    <source>
        <dbReference type="PROSITE" id="PS50943"/>
    </source>
</evidence>
<dbReference type="SUPFAM" id="SSF47413">
    <property type="entry name" value="lambda repressor-like DNA-binding domains"/>
    <property type="match status" value="1"/>
</dbReference>
<dbReference type="PROSITE" id="PS50943">
    <property type="entry name" value="HTH_CROC1"/>
    <property type="match status" value="1"/>
</dbReference>
<dbReference type="Pfam" id="PF01381">
    <property type="entry name" value="HTH_3"/>
    <property type="match status" value="1"/>
</dbReference>
<dbReference type="eggNOG" id="COG3620">
    <property type="taxonomic scope" value="Bacteria"/>
</dbReference>
<accession>H0UKB0</accession>
<name>H0UKB0_9BACT</name>
<dbReference type="Gene3D" id="1.10.260.40">
    <property type="entry name" value="lambda repressor-like DNA-binding domains"/>
    <property type="match status" value="1"/>
</dbReference>
<evidence type="ECO:0000313" key="2">
    <source>
        <dbReference type="EMBL" id="EHM13119.1"/>
    </source>
</evidence>
<organism evidence="2 3">
    <name type="scientific">Jonquetella anthropi DSM 22815</name>
    <dbReference type="NCBI Taxonomy" id="885272"/>
    <lineage>
        <taxon>Bacteria</taxon>
        <taxon>Thermotogati</taxon>
        <taxon>Synergistota</taxon>
        <taxon>Synergistia</taxon>
        <taxon>Synergistales</taxon>
        <taxon>Dethiosulfovibrionaceae</taxon>
        <taxon>Jonquetella</taxon>
    </lineage>
</organism>
<keyword evidence="3" id="KW-1185">Reference proteome</keyword>
<gene>
    <name evidence="2" type="ORF">JonanDRAFT_0736</name>
</gene>
<dbReference type="InterPro" id="IPR001387">
    <property type="entry name" value="Cro/C1-type_HTH"/>
</dbReference>
<feature type="domain" description="HTH cro/C1-type" evidence="1">
    <location>
        <begin position="36"/>
        <end position="90"/>
    </location>
</feature>
<dbReference type="EMBL" id="CM001376">
    <property type="protein sequence ID" value="EHM13119.1"/>
    <property type="molecule type" value="Genomic_DNA"/>
</dbReference>
<reference evidence="2 3" key="1">
    <citation type="submission" date="2011-11" db="EMBL/GenBank/DDBJ databases">
        <title>The Noncontiguous Finished genome of Jonquetella anthropi DSM 22815.</title>
        <authorList>
            <consortium name="US DOE Joint Genome Institute (JGI-PGF)"/>
            <person name="Lucas S."/>
            <person name="Copeland A."/>
            <person name="Lapidus A."/>
            <person name="Glavina del Rio T."/>
            <person name="Dalin E."/>
            <person name="Tice H."/>
            <person name="Bruce D."/>
            <person name="Goodwin L."/>
            <person name="Pitluck S."/>
            <person name="Peters L."/>
            <person name="Mikhailova N."/>
            <person name="Held B."/>
            <person name="Kyrpides N."/>
            <person name="Mavromatis K."/>
            <person name="Ivanova N."/>
            <person name="Markowitz V."/>
            <person name="Cheng J.-F."/>
            <person name="Hugenholtz P."/>
            <person name="Woyke T."/>
            <person name="Wu D."/>
            <person name="Gronow S."/>
            <person name="Wellnitz S."/>
            <person name="Brambilla E."/>
            <person name="Klenk H.-P."/>
            <person name="Eisen J.A."/>
        </authorList>
    </citation>
    <scope>NUCLEOTIDE SEQUENCE [LARGE SCALE GENOMIC DNA]</scope>
    <source>
        <strain evidence="2 3">DSM 22815</strain>
    </source>
</reference>
<dbReference type="STRING" id="885272.JonanDRAFT_0736"/>
<protein>
    <submittedName>
        <fullName evidence="2">Putative transcriptional regulator with C-terminal CBS domains</fullName>
    </submittedName>
</protein>
<dbReference type="GO" id="GO:0003677">
    <property type="term" value="F:DNA binding"/>
    <property type="evidence" value="ECO:0007669"/>
    <property type="project" value="InterPro"/>
</dbReference>
<dbReference type="OrthoDB" id="572992at2"/>
<dbReference type="SMART" id="SM00530">
    <property type="entry name" value="HTH_XRE"/>
    <property type="match status" value="1"/>
</dbReference>
<dbReference type="Proteomes" id="UP000003806">
    <property type="component" value="Chromosome"/>
</dbReference>
<proteinExistence type="predicted"/>
<dbReference type="CDD" id="cd00093">
    <property type="entry name" value="HTH_XRE"/>
    <property type="match status" value="1"/>
</dbReference>
<dbReference type="AlphaFoldDB" id="H0UKB0"/>
<dbReference type="InterPro" id="IPR010982">
    <property type="entry name" value="Lambda_DNA-bd_dom_sf"/>
</dbReference>
<sequence length="96" mass="10670">MDNSSVGIRWEDVQKELFTPEDIAISHLKAALIGELIRARRELGLSQRKLEEMSGVKQPVIARMELGETNPQIDTVIKLLVPLGKTLAIVPLPTNE</sequence>
<dbReference type="HOGENOM" id="CLU_066192_18_4_0"/>
<evidence type="ECO:0000313" key="3">
    <source>
        <dbReference type="Proteomes" id="UP000003806"/>
    </source>
</evidence>